<keyword evidence="4 15" id="KW-0732">Signal</keyword>
<comment type="cofactor">
    <cofactor evidence="11">
        <name>pyrroloquinoline quinone</name>
        <dbReference type="ChEBI" id="CHEBI:58442"/>
    </cofactor>
    <text evidence="11">Binds 1 PQQ group per subunit.</text>
</comment>
<comment type="cofactor">
    <cofactor evidence="11">
        <name>heme c</name>
        <dbReference type="ChEBI" id="CHEBI:61717"/>
    </cofactor>
    <text evidence="11">Binds 1 heme c group per subunit.</text>
</comment>
<keyword evidence="9 13" id="KW-1015">Disulfide bond</keyword>
<comment type="caution">
    <text evidence="17">The sequence shown here is derived from an EMBL/GenBank/DDBJ whole genome shotgun (WGS) entry which is preliminary data.</text>
</comment>
<dbReference type="InterPro" id="IPR018391">
    <property type="entry name" value="PQQ_b-propeller_rpt"/>
</dbReference>
<protein>
    <submittedName>
        <fullName evidence="17">Quinohemoprotein ethanol dehydrogenase</fullName>
    </submittedName>
</protein>
<dbReference type="RefSeq" id="WP_211168365.1">
    <property type="nucleotide sequence ID" value="NZ_SNVV01000027.1"/>
</dbReference>
<evidence type="ECO:0000256" key="7">
    <source>
        <dbReference type="ARBA" id="ARBA00023002"/>
    </source>
</evidence>
<feature type="binding site" description="axial binding residue" evidence="12">
    <location>
        <position position="649"/>
    </location>
    <ligand>
        <name>heme c</name>
        <dbReference type="ChEBI" id="CHEBI:61717"/>
    </ligand>
    <ligandPart>
        <name>Fe</name>
        <dbReference type="ChEBI" id="CHEBI:18248"/>
    </ligandPart>
</feature>
<evidence type="ECO:0000256" key="3">
    <source>
        <dbReference type="ARBA" id="ARBA00022723"/>
    </source>
</evidence>
<keyword evidence="3 12" id="KW-0479">Metal-binding</keyword>
<dbReference type="InterPro" id="IPR017512">
    <property type="entry name" value="PQQ_MeOH/EtOH_DH"/>
</dbReference>
<dbReference type="GO" id="GO:0070968">
    <property type="term" value="F:pyrroloquinoline quinone binding"/>
    <property type="evidence" value="ECO:0007669"/>
    <property type="project" value="UniProtKB-ARBA"/>
</dbReference>
<dbReference type="NCBIfam" id="TIGR03075">
    <property type="entry name" value="PQQ_enz_alc_DH"/>
    <property type="match status" value="1"/>
</dbReference>
<evidence type="ECO:0000313" key="17">
    <source>
        <dbReference type="EMBL" id="TDN46133.1"/>
    </source>
</evidence>
<feature type="region of interest" description="Disordered" evidence="14">
    <location>
        <begin position="717"/>
        <end position="739"/>
    </location>
</feature>
<dbReference type="InterPro" id="IPR011047">
    <property type="entry name" value="Quinoprotein_ADH-like_sf"/>
</dbReference>
<keyword evidence="7" id="KW-0560">Oxidoreductase</keyword>
<dbReference type="PROSITE" id="PS51007">
    <property type="entry name" value="CYTC"/>
    <property type="match status" value="1"/>
</dbReference>
<evidence type="ECO:0000256" key="12">
    <source>
        <dbReference type="PIRSR" id="PIRSR617512-3"/>
    </source>
</evidence>
<dbReference type="SMART" id="SM00564">
    <property type="entry name" value="PQQ"/>
    <property type="match status" value="4"/>
</dbReference>
<feature type="binding site" evidence="11">
    <location>
        <begin position="428"/>
        <end position="429"/>
    </location>
    <ligand>
        <name>pyrroloquinoline quinone</name>
        <dbReference type="ChEBI" id="CHEBI:58442"/>
    </ligand>
</feature>
<dbReference type="PANTHER" id="PTHR32303">
    <property type="entry name" value="QUINOPROTEIN ALCOHOL DEHYDROGENASE (CYTOCHROME C)"/>
    <property type="match status" value="1"/>
</dbReference>
<feature type="binding site" description="axial binding residue" evidence="12">
    <location>
        <position position="687"/>
    </location>
    <ligand>
        <name>heme c</name>
        <dbReference type="ChEBI" id="CHEBI:61717"/>
    </ligand>
    <ligandPart>
        <name>Fe</name>
        <dbReference type="ChEBI" id="CHEBI:18248"/>
    </ligandPart>
</feature>
<evidence type="ECO:0000256" key="11">
    <source>
        <dbReference type="PIRSR" id="PIRSR617512-2"/>
    </source>
</evidence>
<dbReference type="InterPro" id="IPR009056">
    <property type="entry name" value="Cyt_c-like_dom"/>
</dbReference>
<keyword evidence="8 12" id="KW-0408">Iron</keyword>
<comment type="cofactor">
    <cofactor evidence="12">
        <name>Ca(2+)</name>
        <dbReference type="ChEBI" id="CHEBI:29108"/>
    </cofactor>
    <text evidence="12">Binds 1 Ca(2+) ion per subunit.</text>
</comment>
<feature type="binding site" description="covalent" evidence="11">
    <location>
        <position position="645"/>
    </location>
    <ligand>
        <name>heme c</name>
        <dbReference type="ChEBI" id="CHEBI:61717"/>
    </ligand>
</feature>
<evidence type="ECO:0000256" key="1">
    <source>
        <dbReference type="ARBA" id="ARBA00008156"/>
    </source>
</evidence>
<gene>
    <name evidence="17" type="ORF">C7389_12762</name>
</gene>
<feature type="binding site" evidence="12">
    <location>
        <position position="218"/>
    </location>
    <ligand>
        <name>Ca(2+)</name>
        <dbReference type="ChEBI" id="CHEBI:29108"/>
    </ligand>
</feature>
<evidence type="ECO:0000313" key="18">
    <source>
        <dbReference type="Proteomes" id="UP000295129"/>
    </source>
</evidence>
<feature type="binding site" evidence="12">
    <location>
        <position position="295"/>
    </location>
    <ligand>
        <name>Ca(2+)</name>
        <dbReference type="ChEBI" id="CHEBI:29108"/>
    </ligand>
</feature>
<dbReference type="AlphaFoldDB" id="A0A4R6DMW4"/>
<feature type="binding site" evidence="11">
    <location>
        <position position="200"/>
    </location>
    <ligand>
        <name>pyrroloquinoline quinone</name>
        <dbReference type="ChEBI" id="CHEBI:58442"/>
    </ligand>
</feature>
<dbReference type="GO" id="GO:0005509">
    <property type="term" value="F:calcium ion binding"/>
    <property type="evidence" value="ECO:0007669"/>
    <property type="project" value="InterPro"/>
</dbReference>
<evidence type="ECO:0000256" key="2">
    <source>
        <dbReference type="ARBA" id="ARBA00022617"/>
    </source>
</evidence>
<dbReference type="SUPFAM" id="SSF46626">
    <property type="entry name" value="Cytochrome c"/>
    <property type="match status" value="1"/>
</dbReference>
<dbReference type="CDD" id="cd10279">
    <property type="entry name" value="PQQ_ADH_II"/>
    <property type="match status" value="1"/>
</dbReference>
<evidence type="ECO:0000256" key="6">
    <source>
        <dbReference type="ARBA" id="ARBA00022891"/>
    </source>
</evidence>
<keyword evidence="6 11" id="KW-0634">PQQ</keyword>
<evidence type="ECO:0000256" key="9">
    <source>
        <dbReference type="ARBA" id="ARBA00023157"/>
    </source>
</evidence>
<feature type="binding site" evidence="11">
    <location>
        <begin position="216"/>
        <end position="217"/>
    </location>
    <ligand>
        <name>pyrroloquinoline quinone</name>
        <dbReference type="ChEBI" id="CHEBI:58442"/>
    </ligand>
</feature>
<dbReference type="Pfam" id="PF13442">
    <property type="entry name" value="Cytochrome_CBB3"/>
    <property type="match status" value="1"/>
</dbReference>
<keyword evidence="2 11" id="KW-0349">Heme</keyword>
<dbReference type="GO" id="GO:0020037">
    <property type="term" value="F:heme binding"/>
    <property type="evidence" value="ECO:0007669"/>
    <property type="project" value="InterPro"/>
</dbReference>
<evidence type="ECO:0000256" key="14">
    <source>
        <dbReference type="SAM" id="MobiDB-lite"/>
    </source>
</evidence>
<dbReference type="Pfam" id="PF01011">
    <property type="entry name" value="PQQ"/>
    <property type="match status" value="2"/>
</dbReference>
<accession>A0A4R6DMW4</accession>
<dbReference type="InterPro" id="IPR002372">
    <property type="entry name" value="PQQ_rpt_dom"/>
</dbReference>
<evidence type="ECO:0000256" key="13">
    <source>
        <dbReference type="PIRSR" id="PIRSR617512-4"/>
    </source>
</evidence>
<keyword evidence="18" id="KW-1185">Reference proteome</keyword>
<comment type="similarity">
    <text evidence="1">Belongs to the bacterial PQQ dehydrogenase family.</text>
</comment>
<keyword evidence="5 12" id="KW-0106">Calcium</keyword>
<feature type="binding site" evidence="11">
    <location>
        <position position="275"/>
    </location>
    <ligand>
        <name>pyrroloquinoline quinone</name>
        <dbReference type="ChEBI" id="CHEBI:58442"/>
    </ligand>
</feature>
<evidence type="ECO:0000256" key="15">
    <source>
        <dbReference type="SAM" id="SignalP"/>
    </source>
</evidence>
<evidence type="ECO:0000259" key="16">
    <source>
        <dbReference type="PROSITE" id="PS51007"/>
    </source>
</evidence>
<feature type="binding site" evidence="12">
    <location>
        <position position="340"/>
    </location>
    <ligand>
        <name>Ca(2+)</name>
        <dbReference type="ChEBI" id="CHEBI:29108"/>
    </ligand>
</feature>
<dbReference type="FunFam" id="2.140.10.10:FF:000003">
    <property type="entry name" value="Methanol dehydrogenase, large subunit"/>
    <property type="match status" value="1"/>
</dbReference>
<dbReference type="GO" id="GO:0016614">
    <property type="term" value="F:oxidoreductase activity, acting on CH-OH group of donors"/>
    <property type="evidence" value="ECO:0007669"/>
    <property type="project" value="InterPro"/>
</dbReference>
<reference evidence="17 18" key="1">
    <citation type="submission" date="2019-03" db="EMBL/GenBank/DDBJ databases">
        <title>Genomic Encyclopedia of Type Strains, Phase IV (KMG-IV): sequencing the most valuable type-strain genomes for metagenomic binning, comparative biology and taxonomic classification.</title>
        <authorList>
            <person name="Goeker M."/>
        </authorList>
    </citation>
    <scope>NUCLEOTIDE SEQUENCE [LARGE SCALE GENOMIC DNA]</scope>
    <source>
        <strain evidence="17 18">DSM 12121</strain>
    </source>
</reference>
<feature type="binding site" description="covalent" evidence="11">
    <location>
        <position position="648"/>
    </location>
    <ligand>
        <name>heme c</name>
        <dbReference type="ChEBI" id="CHEBI:61717"/>
    </ligand>
</feature>
<dbReference type="EMBL" id="SNVV01000027">
    <property type="protein sequence ID" value="TDN46133.1"/>
    <property type="molecule type" value="Genomic_DNA"/>
</dbReference>
<feature type="compositionally biased region" description="Low complexity" evidence="14">
    <location>
        <begin position="719"/>
        <end position="739"/>
    </location>
</feature>
<name>A0A4R6DMW4_9RHOO</name>
<evidence type="ECO:0000256" key="4">
    <source>
        <dbReference type="ARBA" id="ARBA00022729"/>
    </source>
</evidence>
<feature type="active site" description="Proton acceptor" evidence="10">
    <location>
        <position position="340"/>
    </location>
</feature>
<sequence length="739" mass="80096">MPANKNGNTLSTPHSRQPRFTPALLALSCALSFPALAQAAPAAPAAVDFDRLVAADREPGNWMSHGRTYGEQRYSPLKRINEKNVAKLGLAWTYKLDVDRGVEATPIVVDGVMYTTGAKSIVYALDARSGKQLWKFDPEVPGPRLSEGCCDVVNRGVAVWQGKVYVGAYDGRLIALDAASGRKLWETDTVIDHDRSYTITGAPRIVKGKVLIGNGGAEYGVRGYISAYDADSGKLAWRFYTVPGNPAEPAENKAMEMARATWSGDEYWKQGGGGTVWDSMAYDPELDLLYIGTGNASWWNRKLRSQGKGDNLFVSSIVALRPDSGDYVWHYQVTPGDMWDFTATQHIILADLDIAGEKRKVLMQAPKNGFFYVLDRTTGKLLSAEKFAPVNWATHIDLASGRPVFDEKAANYLDEPKLVMPAFIGAHNWQPMSFNPATGLVYIPMQETANLLSATGTPERIAHKSVVNLGIDVPDLPEDPKVVKDIAASFKGRLLAWDPVKQKAAWSQEYRTIYNGGTLSTGGNLVFQGTADGRVTAYAADSGKLLWESPANTGVMAGPVTYEVDGEQYVTFMAGWGGTFPLILGPLSQRAKVRPEARVLTYKLNGKAKLPAPQNQPQALPRLQQLTLTDEAALAHSRGIFNGFCGSCHGLNAVSGGVIPDLRYLDDEKHAQFQSIVLGGLRATKGMPPFAGTLSLDQVEGIRQYLIKRSHDLQKELEASAAAGSPAKASKTASASGAR</sequence>
<feature type="disulfide bond" evidence="13">
    <location>
        <begin position="149"/>
        <end position="150"/>
    </location>
</feature>
<organism evidence="17 18">
    <name type="scientific">Azoarcus indigens</name>
    <dbReference type="NCBI Taxonomy" id="29545"/>
    <lineage>
        <taxon>Bacteria</taxon>
        <taxon>Pseudomonadati</taxon>
        <taxon>Pseudomonadota</taxon>
        <taxon>Betaproteobacteria</taxon>
        <taxon>Rhodocyclales</taxon>
        <taxon>Zoogloeaceae</taxon>
        <taxon>Azoarcus</taxon>
    </lineage>
</organism>
<feature type="binding site" evidence="11">
    <location>
        <position position="103"/>
    </location>
    <ligand>
        <name>pyrroloquinoline quinone</name>
        <dbReference type="ChEBI" id="CHEBI:58442"/>
    </ligand>
</feature>
<evidence type="ECO:0000256" key="10">
    <source>
        <dbReference type="PIRSR" id="PIRSR617512-1"/>
    </source>
</evidence>
<evidence type="ECO:0000256" key="8">
    <source>
        <dbReference type="ARBA" id="ARBA00023004"/>
    </source>
</evidence>
<dbReference type="SUPFAM" id="SSF50998">
    <property type="entry name" value="Quinoprotein alcohol dehydrogenase-like"/>
    <property type="match status" value="1"/>
</dbReference>
<feature type="chain" id="PRO_5020746354" evidence="15">
    <location>
        <begin position="40"/>
        <end position="739"/>
    </location>
</feature>
<dbReference type="Gene3D" id="2.140.10.10">
    <property type="entry name" value="Quinoprotein alcohol dehydrogenase-like superfamily"/>
    <property type="match status" value="1"/>
</dbReference>
<dbReference type="GO" id="GO:0009055">
    <property type="term" value="F:electron transfer activity"/>
    <property type="evidence" value="ECO:0007669"/>
    <property type="project" value="InterPro"/>
</dbReference>
<proteinExistence type="inferred from homology"/>
<dbReference type="InterPro" id="IPR036909">
    <property type="entry name" value="Cyt_c-like_dom_sf"/>
</dbReference>
<dbReference type="Gene3D" id="1.10.760.10">
    <property type="entry name" value="Cytochrome c-like domain"/>
    <property type="match status" value="1"/>
</dbReference>
<dbReference type="GO" id="GO:0016020">
    <property type="term" value="C:membrane"/>
    <property type="evidence" value="ECO:0007669"/>
    <property type="project" value="InterPro"/>
</dbReference>
<feature type="domain" description="Cytochrome c" evidence="16">
    <location>
        <begin position="632"/>
        <end position="710"/>
    </location>
</feature>
<feature type="signal peptide" evidence="15">
    <location>
        <begin position="1"/>
        <end position="39"/>
    </location>
</feature>
<feature type="binding site" evidence="11">
    <location>
        <position position="367"/>
    </location>
    <ligand>
        <name>pyrroloquinoline quinone</name>
        <dbReference type="ChEBI" id="CHEBI:58442"/>
    </ligand>
</feature>
<feature type="binding site" evidence="11">
    <location>
        <position position="155"/>
    </location>
    <ligand>
        <name>pyrroloquinoline quinone</name>
        <dbReference type="ChEBI" id="CHEBI:58442"/>
    </ligand>
</feature>
<dbReference type="Proteomes" id="UP000295129">
    <property type="component" value="Unassembled WGS sequence"/>
</dbReference>
<evidence type="ECO:0000256" key="5">
    <source>
        <dbReference type="ARBA" id="ARBA00022837"/>
    </source>
</evidence>